<feature type="region of interest" description="Disordered" evidence="1">
    <location>
        <begin position="234"/>
        <end position="327"/>
    </location>
</feature>
<dbReference type="EMBL" id="JAHLJV010000016">
    <property type="protein sequence ID" value="KAK1595293.1"/>
    <property type="molecule type" value="Genomic_DNA"/>
</dbReference>
<dbReference type="GeneID" id="85434928"/>
<feature type="compositionally biased region" description="Low complexity" evidence="1">
    <location>
        <begin position="266"/>
        <end position="277"/>
    </location>
</feature>
<protein>
    <submittedName>
        <fullName evidence="2">Uncharacterized protein</fullName>
    </submittedName>
</protein>
<evidence type="ECO:0000256" key="1">
    <source>
        <dbReference type="SAM" id="MobiDB-lite"/>
    </source>
</evidence>
<comment type="caution">
    <text evidence="2">The sequence shown here is derived from an EMBL/GenBank/DDBJ whole genome shotgun (WGS) entry which is preliminary data.</text>
</comment>
<feature type="compositionally biased region" description="Polar residues" evidence="1">
    <location>
        <begin position="278"/>
        <end position="288"/>
    </location>
</feature>
<reference evidence="2" key="1">
    <citation type="submission" date="2021-06" db="EMBL/GenBank/DDBJ databases">
        <title>Comparative genomics, transcriptomics and evolutionary studies reveal genomic signatures of adaptation to plant cell wall in hemibiotrophic fungi.</title>
        <authorList>
            <consortium name="DOE Joint Genome Institute"/>
            <person name="Baroncelli R."/>
            <person name="Diaz J.F."/>
            <person name="Benocci T."/>
            <person name="Peng M."/>
            <person name="Battaglia E."/>
            <person name="Haridas S."/>
            <person name="Andreopoulos W."/>
            <person name="Labutti K."/>
            <person name="Pangilinan J."/>
            <person name="Floch G.L."/>
            <person name="Makela M.R."/>
            <person name="Henrissat B."/>
            <person name="Grigoriev I.V."/>
            <person name="Crouch J.A."/>
            <person name="De Vries R.P."/>
            <person name="Sukno S.A."/>
            <person name="Thon M.R."/>
        </authorList>
    </citation>
    <scope>NUCLEOTIDE SEQUENCE</scope>
    <source>
        <strain evidence="2">CBS 125086</strain>
    </source>
</reference>
<sequence>MTCQQTPSPPKSYHGTRLVFSLFHMPKRGRGVSRHARLSGRQQQHETRGTRTHVGIYIYMYVYTYIRRDCGSRTVVDNDGLLPRVGPNMSSRRAQGGGMPSSNPAHWCGDVAERRLPGKRSRREYRYTGSKDDDPRAEGAFVAWLPRRLGAARRPTLRGTAHSTRLPGLDEGEVMVLGSRWDHPVSPKAERRPLPSPPQAILLFPNAEGSRGQRIAQGSITSRQGGNDALATLMPLPGFQTSSGPSEDPRPRRRIDLRHHRPEPSKPSLEPSPLTLSVRNVQPSFSLSQKKKTKKKPPHKMPKDRHPFISRCTCSPTEALPKSASTF</sequence>
<evidence type="ECO:0000313" key="2">
    <source>
        <dbReference type="EMBL" id="KAK1595293.1"/>
    </source>
</evidence>
<gene>
    <name evidence="2" type="ORF">LY79DRAFT_108827</name>
</gene>
<feature type="region of interest" description="Disordered" evidence="1">
    <location>
        <begin position="86"/>
        <end position="109"/>
    </location>
</feature>
<dbReference type="Proteomes" id="UP001230504">
    <property type="component" value="Unassembled WGS sequence"/>
</dbReference>
<organism evidence="2 3">
    <name type="scientific">Colletotrichum navitas</name>
    <dbReference type="NCBI Taxonomy" id="681940"/>
    <lineage>
        <taxon>Eukaryota</taxon>
        <taxon>Fungi</taxon>
        <taxon>Dikarya</taxon>
        <taxon>Ascomycota</taxon>
        <taxon>Pezizomycotina</taxon>
        <taxon>Sordariomycetes</taxon>
        <taxon>Hypocreomycetidae</taxon>
        <taxon>Glomerellales</taxon>
        <taxon>Glomerellaceae</taxon>
        <taxon>Colletotrichum</taxon>
        <taxon>Colletotrichum graminicola species complex</taxon>
    </lineage>
</organism>
<feature type="compositionally biased region" description="Basic residues" evidence="1">
    <location>
        <begin position="251"/>
        <end position="261"/>
    </location>
</feature>
<dbReference type="AlphaFoldDB" id="A0AAD8V7I9"/>
<proteinExistence type="predicted"/>
<evidence type="ECO:0000313" key="3">
    <source>
        <dbReference type="Proteomes" id="UP001230504"/>
    </source>
</evidence>
<name>A0AAD8V7I9_9PEZI</name>
<accession>A0AAD8V7I9</accession>
<feature type="compositionally biased region" description="Basic residues" evidence="1">
    <location>
        <begin position="289"/>
        <end position="303"/>
    </location>
</feature>
<keyword evidence="3" id="KW-1185">Reference proteome</keyword>
<dbReference type="RefSeq" id="XP_060416340.1">
    <property type="nucleotide sequence ID" value="XM_060550688.1"/>
</dbReference>